<dbReference type="EMBL" id="BMVU01000026">
    <property type="protein sequence ID" value="GGX88696.1"/>
    <property type="molecule type" value="Genomic_DNA"/>
</dbReference>
<evidence type="ECO:0008006" key="3">
    <source>
        <dbReference type="Google" id="ProtNLM"/>
    </source>
</evidence>
<dbReference type="AlphaFoldDB" id="A0A918NR05"/>
<organism evidence="1 2">
    <name type="scientific">Streptomyces minutiscleroticus</name>
    <dbReference type="NCBI Taxonomy" id="68238"/>
    <lineage>
        <taxon>Bacteria</taxon>
        <taxon>Bacillati</taxon>
        <taxon>Actinomycetota</taxon>
        <taxon>Actinomycetes</taxon>
        <taxon>Kitasatosporales</taxon>
        <taxon>Streptomycetaceae</taxon>
        <taxon>Streptomyces</taxon>
    </lineage>
</organism>
<dbReference type="Gene3D" id="3.90.1140.10">
    <property type="entry name" value="Cyclic phosphodiesterase"/>
    <property type="match status" value="1"/>
</dbReference>
<name>A0A918NR05_9ACTN</name>
<dbReference type="InterPro" id="IPR009097">
    <property type="entry name" value="Cyclic_Pdiesterase"/>
</dbReference>
<comment type="caution">
    <text evidence="1">The sequence shown here is derived from an EMBL/GenBank/DDBJ whole genome shotgun (WGS) entry which is preliminary data.</text>
</comment>
<keyword evidence="2" id="KW-1185">Reference proteome</keyword>
<evidence type="ECO:0000313" key="2">
    <source>
        <dbReference type="Proteomes" id="UP000619244"/>
    </source>
</evidence>
<reference evidence="1" key="1">
    <citation type="journal article" date="2014" name="Int. J. Syst. Evol. Microbiol.">
        <title>Complete genome sequence of Corynebacterium casei LMG S-19264T (=DSM 44701T), isolated from a smear-ripened cheese.</title>
        <authorList>
            <consortium name="US DOE Joint Genome Institute (JGI-PGF)"/>
            <person name="Walter F."/>
            <person name="Albersmeier A."/>
            <person name="Kalinowski J."/>
            <person name="Ruckert C."/>
        </authorList>
    </citation>
    <scope>NUCLEOTIDE SEQUENCE</scope>
    <source>
        <strain evidence="1">JCM 4790</strain>
    </source>
</reference>
<accession>A0A918NR05</accession>
<proteinExistence type="predicted"/>
<gene>
    <name evidence="1" type="ORF">GCM10010358_48310</name>
</gene>
<sequence>MDTVELLLDEDTEGQVLRVWDHLAARGRPSQRNHTHPTNRPHLTLASVDSLTPSAAQALRTHLDRPDRPAVLDGLVRFSGRTQVLAWYVRPVAELLDLHTAVHETLLAAGCEPSNPLLLPGRWHPHITLGRSRAPAWDLPDEEVFPPDLRGPVHGRFTAARTYDSRTRTTRLLSPA</sequence>
<dbReference type="Pfam" id="PF13563">
    <property type="entry name" value="2_5_RNA_ligase2"/>
    <property type="match status" value="1"/>
</dbReference>
<reference evidence="1" key="2">
    <citation type="submission" date="2020-09" db="EMBL/GenBank/DDBJ databases">
        <authorList>
            <person name="Sun Q."/>
            <person name="Ohkuma M."/>
        </authorList>
    </citation>
    <scope>NUCLEOTIDE SEQUENCE</scope>
    <source>
        <strain evidence="1">JCM 4790</strain>
    </source>
</reference>
<dbReference type="SUPFAM" id="SSF55144">
    <property type="entry name" value="LigT-like"/>
    <property type="match status" value="1"/>
</dbReference>
<dbReference type="RefSeq" id="WP_190192390.1">
    <property type="nucleotide sequence ID" value="NZ_BMVU01000026.1"/>
</dbReference>
<protein>
    <recommendedName>
        <fullName evidence="3">2'-5' RNA ligase family protein</fullName>
    </recommendedName>
</protein>
<evidence type="ECO:0000313" key="1">
    <source>
        <dbReference type="EMBL" id="GGX88696.1"/>
    </source>
</evidence>
<dbReference type="Proteomes" id="UP000619244">
    <property type="component" value="Unassembled WGS sequence"/>
</dbReference>